<proteinExistence type="inferred from homology"/>
<dbReference type="InterPro" id="IPR039417">
    <property type="entry name" value="Peptidase_C1A_papain-like"/>
</dbReference>
<keyword evidence="2" id="KW-0645">Protease</keyword>
<evidence type="ECO:0000313" key="9">
    <source>
        <dbReference type="EnsemblPlants" id="EMT13430"/>
    </source>
</evidence>
<keyword evidence="6" id="KW-1015">Disulfide bond</keyword>
<dbReference type="ExpressionAtlas" id="N1QVI7">
    <property type="expression patterns" value="baseline"/>
</dbReference>
<evidence type="ECO:0000259" key="8">
    <source>
        <dbReference type="SMART" id="SM00848"/>
    </source>
</evidence>
<keyword evidence="5" id="KW-0788">Thiol protease</keyword>
<keyword evidence="4" id="KW-0378">Hydrolase</keyword>
<evidence type="ECO:0000256" key="3">
    <source>
        <dbReference type="ARBA" id="ARBA00022729"/>
    </source>
</evidence>
<dbReference type="InterPro" id="IPR013128">
    <property type="entry name" value="Peptidase_C1A"/>
</dbReference>
<dbReference type="InterPro" id="IPR000668">
    <property type="entry name" value="Peptidase_C1A_C"/>
</dbReference>
<accession>N1QVI7</accession>
<dbReference type="PROSITE" id="PS00139">
    <property type="entry name" value="THIOL_PROTEASE_CYS"/>
    <property type="match status" value="1"/>
</dbReference>
<dbReference type="EnsemblPlants" id="EMT13430">
    <property type="protein sequence ID" value="EMT13430"/>
    <property type="gene ID" value="F775_52185"/>
</dbReference>
<evidence type="ECO:0000256" key="2">
    <source>
        <dbReference type="ARBA" id="ARBA00022670"/>
    </source>
</evidence>
<dbReference type="Gene3D" id="1.10.287.2250">
    <property type="match status" value="1"/>
</dbReference>
<dbReference type="GO" id="GO:0006508">
    <property type="term" value="P:proteolysis"/>
    <property type="evidence" value="ECO:0007669"/>
    <property type="project" value="UniProtKB-KW"/>
</dbReference>
<dbReference type="PRINTS" id="PR00705">
    <property type="entry name" value="PAPAIN"/>
</dbReference>
<evidence type="ECO:0000256" key="4">
    <source>
        <dbReference type="ARBA" id="ARBA00022801"/>
    </source>
</evidence>
<reference evidence="9" key="1">
    <citation type="submission" date="2015-06" db="UniProtKB">
        <authorList>
            <consortium name="EnsemblPlants"/>
        </authorList>
    </citation>
    <scope>IDENTIFICATION</scope>
</reference>
<dbReference type="AlphaFoldDB" id="N1QVI7"/>
<dbReference type="InterPro" id="IPR025660">
    <property type="entry name" value="Pept_his_AS"/>
</dbReference>
<protein>
    <submittedName>
        <fullName evidence="9">Uncharacterized protein</fullName>
    </submittedName>
</protein>
<dbReference type="InterPro" id="IPR013201">
    <property type="entry name" value="Prot_inhib_I29"/>
</dbReference>
<feature type="domain" description="Cathepsin propeptide inhibitor" evidence="8">
    <location>
        <begin position="51"/>
        <end position="107"/>
    </location>
</feature>
<feature type="domain" description="Peptidase C1A papain C-terminal" evidence="7">
    <location>
        <begin position="197"/>
        <end position="412"/>
    </location>
</feature>
<comment type="similarity">
    <text evidence="1">Belongs to the peptidase C1 family.</text>
</comment>
<dbReference type="PROSITE" id="PS00640">
    <property type="entry name" value="THIOL_PROTEASE_ASN"/>
    <property type="match status" value="1"/>
</dbReference>
<keyword evidence="3" id="KW-0732">Signal</keyword>
<name>N1QVI7_AEGTA</name>
<dbReference type="PANTHER" id="PTHR12411">
    <property type="entry name" value="CYSTEINE PROTEASE FAMILY C1-RELATED"/>
    <property type="match status" value="1"/>
</dbReference>
<organism evidence="9">
    <name type="scientific">Aegilops tauschii</name>
    <name type="common">Tausch's goatgrass</name>
    <name type="synonym">Aegilops squarrosa</name>
    <dbReference type="NCBI Taxonomy" id="37682"/>
    <lineage>
        <taxon>Eukaryota</taxon>
        <taxon>Viridiplantae</taxon>
        <taxon>Streptophyta</taxon>
        <taxon>Embryophyta</taxon>
        <taxon>Tracheophyta</taxon>
        <taxon>Spermatophyta</taxon>
        <taxon>Magnoliopsida</taxon>
        <taxon>Liliopsida</taxon>
        <taxon>Poales</taxon>
        <taxon>Poaceae</taxon>
        <taxon>BOP clade</taxon>
        <taxon>Pooideae</taxon>
        <taxon>Triticodae</taxon>
        <taxon>Triticeae</taxon>
        <taxon>Triticinae</taxon>
        <taxon>Aegilops</taxon>
    </lineage>
</organism>
<dbReference type="GO" id="GO:0008234">
    <property type="term" value="F:cysteine-type peptidase activity"/>
    <property type="evidence" value="ECO:0007669"/>
    <property type="project" value="UniProtKB-KW"/>
</dbReference>
<dbReference type="InterPro" id="IPR000169">
    <property type="entry name" value="Pept_cys_AS"/>
</dbReference>
<dbReference type="Pfam" id="PF08246">
    <property type="entry name" value="Inhibitor_I29"/>
    <property type="match status" value="1"/>
</dbReference>
<dbReference type="Pfam" id="PF00112">
    <property type="entry name" value="Peptidase_C1"/>
    <property type="match status" value="1"/>
</dbReference>
<dbReference type="SUPFAM" id="SSF54001">
    <property type="entry name" value="Cysteine proteinases"/>
    <property type="match status" value="2"/>
</dbReference>
<dbReference type="SMART" id="SM00645">
    <property type="entry name" value="Pept_C1"/>
    <property type="match status" value="1"/>
</dbReference>
<dbReference type="SMART" id="SM00848">
    <property type="entry name" value="Inhibitor_I29"/>
    <property type="match status" value="1"/>
</dbReference>
<dbReference type="Gene3D" id="3.90.70.10">
    <property type="entry name" value="Cysteine proteinases"/>
    <property type="match status" value="1"/>
</dbReference>
<evidence type="ECO:0000259" key="7">
    <source>
        <dbReference type="SMART" id="SM00645"/>
    </source>
</evidence>
<dbReference type="PROSITE" id="PS00639">
    <property type="entry name" value="THIOL_PROTEASE_HIS"/>
    <property type="match status" value="1"/>
</dbReference>
<dbReference type="FunFam" id="3.90.70.10:FF:000067">
    <property type="entry name" value="Senescence-specific cysteine protease"/>
    <property type="match status" value="1"/>
</dbReference>
<evidence type="ECO:0000256" key="6">
    <source>
        <dbReference type="ARBA" id="ARBA00023157"/>
    </source>
</evidence>
<dbReference type="InterPro" id="IPR025661">
    <property type="entry name" value="Pept_asp_AS"/>
</dbReference>
<dbReference type="InterPro" id="IPR038765">
    <property type="entry name" value="Papain-like_cys_pep_sf"/>
</dbReference>
<dbReference type="CDD" id="cd02248">
    <property type="entry name" value="Peptidase_C1A"/>
    <property type="match status" value="1"/>
</dbReference>
<sequence>MDSELSIVLFLLIVFAACCCSSSSATYHHDPAVVGYSQEDVALPSRILELFSSWSVKHSKVYVTPKEKVRRYEVFRQNLKHIVETNRRNGSYWLGLNQFADVAHEEFKAGYLGLSTGLAGAGGGAPGPPTAVPGGGAAGPRRRRRNGSYWLGLNQFADVAHEEFKAGYLGLSTGLAGAGGRPRAPTTASRYEAAVDLPWEVDWRKKGAVTPVKNQGRCGSCWAFSTVAAVEGINQMVTGRLESLSEQELMDCDGTLDHGCGGGLMDFAYAYIVGNQGIHTDADYPYLMEEGDCKEKQPHSKVVTISGYEDVPENSEVSLLKALAHQPVSVGIAAGSRDFQFYKGGVFEGTCGTQLDHALTAVGYGSSNGHDYIVMKNSWGGGWGEQGYFRIKRGTGRPEGVCDIYRIASYPTKNNGTGWGWGA</sequence>
<evidence type="ECO:0000256" key="5">
    <source>
        <dbReference type="ARBA" id="ARBA00022807"/>
    </source>
</evidence>
<evidence type="ECO:0000256" key="1">
    <source>
        <dbReference type="ARBA" id="ARBA00008455"/>
    </source>
</evidence>